<dbReference type="CDD" id="cd00397">
    <property type="entry name" value="DNA_BRE_C"/>
    <property type="match status" value="1"/>
</dbReference>
<dbReference type="InterPro" id="IPR002104">
    <property type="entry name" value="Integrase_catalytic"/>
</dbReference>
<comment type="caution">
    <text evidence="4">The sequence shown here is derived from an EMBL/GenBank/DDBJ whole genome shotgun (WGS) entry which is preliminary data.</text>
</comment>
<dbReference type="SUPFAM" id="SSF56349">
    <property type="entry name" value="DNA breaking-rejoining enzymes"/>
    <property type="match status" value="1"/>
</dbReference>
<reference evidence="4 5" key="1">
    <citation type="submission" date="2015-08" db="EMBL/GenBank/DDBJ databases">
        <title>Genomes of Isolates from Cabo Rojo, PR.</title>
        <authorList>
            <person name="Sanchez-Nieves R.L."/>
            <person name="Montalvo-Rodriguez R."/>
        </authorList>
    </citation>
    <scope>NUCLEOTIDE SEQUENCE [LARGE SCALE GENOMIC DNA]</scope>
    <source>
        <strain evidence="4 5">SL3</strain>
    </source>
</reference>
<gene>
    <name evidence="4" type="ORF">AMS69_03140</name>
</gene>
<evidence type="ECO:0000313" key="4">
    <source>
        <dbReference type="EMBL" id="KOX94870.1"/>
    </source>
</evidence>
<protein>
    <submittedName>
        <fullName evidence="4">Integrase</fullName>
    </submittedName>
</protein>
<evidence type="ECO:0000259" key="3">
    <source>
        <dbReference type="PROSITE" id="PS51898"/>
    </source>
</evidence>
<dbReference type="InterPro" id="IPR011010">
    <property type="entry name" value="DNA_brk_join_enz"/>
</dbReference>
<dbReference type="Gene3D" id="1.10.443.10">
    <property type="entry name" value="Intergrase catalytic core"/>
    <property type="match status" value="1"/>
</dbReference>
<keyword evidence="1" id="KW-0233">DNA recombination</keyword>
<evidence type="ECO:0000256" key="1">
    <source>
        <dbReference type="ARBA" id="ARBA00023172"/>
    </source>
</evidence>
<dbReference type="EMBL" id="LIUF01000001">
    <property type="protein sequence ID" value="KOX94870.1"/>
    <property type="molecule type" value="Genomic_DNA"/>
</dbReference>
<dbReference type="OrthoDB" id="330648at2157"/>
<feature type="region of interest" description="Disordered" evidence="2">
    <location>
        <begin position="1"/>
        <end position="21"/>
    </location>
</feature>
<sequence length="396" mass="45801">MNRADPLDNLGSGDAVSAEIPPAPEDYEFEYPLVSERSKGDLQEFGLNMVDDYRDFKHELLSWLATYGKNPEKHEGLARSTLESTHYKLETAFRWLWRYENQYTTQFTPDHADKFVRVLDQSDGMIDSTVLHHAKDIKRYFRFSNHVRGTDYEWELDVELSQANGDERDYLRRSAFEPLYQAALDHSSVKSYHSVSPDERSQLKSFVAQRLGIPKEKVGPAEFKEANSWKYPSMIAVTLDTGLRPIEVGRAKVSWVNLEDNELNIPKDEATKNEAHWNCAIKGRTAKALKRWLDERASMDKYDGRDELWLTQKSSPYSSKSCNALLHRVIESGDVPIPEHKEISWYSIRHGVATYWANHVGPHHAKEQLRHKSLNTTMKYLHSDAETRNSAVEQIW</sequence>
<name>A0A0N0BQ42_9EURY</name>
<dbReference type="GO" id="GO:0015074">
    <property type="term" value="P:DNA integration"/>
    <property type="evidence" value="ECO:0007669"/>
    <property type="project" value="InterPro"/>
</dbReference>
<evidence type="ECO:0000313" key="5">
    <source>
        <dbReference type="Proteomes" id="UP000037729"/>
    </source>
</evidence>
<feature type="domain" description="Tyr recombinase" evidence="3">
    <location>
        <begin position="190"/>
        <end position="393"/>
    </location>
</feature>
<dbReference type="RefSeq" id="WP_053966636.1">
    <property type="nucleotide sequence ID" value="NZ_LIUF01000001.1"/>
</dbReference>
<proteinExistence type="predicted"/>
<accession>A0A0N0BQ42</accession>
<dbReference type="Pfam" id="PF00589">
    <property type="entry name" value="Phage_integrase"/>
    <property type="match status" value="1"/>
</dbReference>
<dbReference type="Proteomes" id="UP000037729">
    <property type="component" value="Unassembled WGS sequence"/>
</dbReference>
<dbReference type="InterPro" id="IPR013762">
    <property type="entry name" value="Integrase-like_cat_sf"/>
</dbReference>
<dbReference type="GO" id="GO:0003677">
    <property type="term" value="F:DNA binding"/>
    <property type="evidence" value="ECO:0007669"/>
    <property type="project" value="InterPro"/>
</dbReference>
<dbReference type="PROSITE" id="PS51898">
    <property type="entry name" value="TYR_RECOMBINASE"/>
    <property type="match status" value="1"/>
</dbReference>
<dbReference type="STRING" id="1705562.AMS69_03140"/>
<dbReference type="PATRIC" id="fig|1705562.3.peg.1585"/>
<dbReference type="AlphaFoldDB" id="A0A0N0BQ42"/>
<organism evidence="4 5">
    <name type="scientific">Haloarcula rubripromontorii</name>
    <dbReference type="NCBI Taxonomy" id="1705562"/>
    <lineage>
        <taxon>Archaea</taxon>
        <taxon>Methanobacteriati</taxon>
        <taxon>Methanobacteriota</taxon>
        <taxon>Stenosarchaea group</taxon>
        <taxon>Halobacteria</taxon>
        <taxon>Halobacteriales</taxon>
        <taxon>Haloarculaceae</taxon>
        <taxon>Haloarcula</taxon>
    </lineage>
</organism>
<keyword evidence="5" id="KW-1185">Reference proteome</keyword>
<evidence type="ECO:0000256" key="2">
    <source>
        <dbReference type="SAM" id="MobiDB-lite"/>
    </source>
</evidence>
<dbReference type="GO" id="GO:0006310">
    <property type="term" value="P:DNA recombination"/>
    <property type="evidence" value="ECO:0007669"/>
    <property type="project" value="UniProtKB-KW"/>
</dbReference>